<keyword evidence="1" id="KW-1133">Transmembrane helix</keyword>
<keyword evidence="1" id="KW-0472">Membrane</keyword>
<gene>
    <name evidence="2" type="ORF">JD82_02748</name>
</gene>
<protein>
    <submittedName>
        <fullName evidence="2">Uncharacterized protein</fullName>
    </submittedName>
</protein>
<dbReference type="Proteomes" id="UP000317303">
    <property type="component" value="Unassembled WGS sequence"/>
</dbReference>
<organism evidence="2 3">
    <name type="scientific">Prauserella rugosa</name>
    <dbReference type="NCBI Taxonomy" id="43354"/>
    <lineage>
        <taxon>Bacteria</taxon>
        <taxon>Bacillati</taxon>
        <taxon>Actinomycetota</taxon>
        <taxon>Actinomycetes</taxon>
        <taxon>Pseudonocardiales</taxon>
        <taxon>Pseudonocardiaceae</taxon>
        <taxon>Prauserella</taxon>
    </lineage>
</organism>
<sequence length="250" mass="26511">MTRHQAGRFDDWRARMAVRGGPLTHAVARAGWAVLAVVGVVVMTVVAMVWAINPSEEATDNGPAANFMGAFILGVPFGAVVFGLIGVAVQYAARSWLRTPTAAERDTARAAQRPASPYTDDGLLAGGRWAQSYERCAASLRSFHTVVTTLPDGPGRNWLTDVGSTLDDELREALRLAKLGDGLAPDGHAIAGTPRRIADLLTSAERSFAQTADRAAAIALDLRKDTGFEAVRAQLDTLAAQTPHLRASGL</sequence>
<proteinExistence type="predicted"/>
<keyword evidence="3" id="KW-1185">Reference proteome</keyword>
<keyword evidence="1" id="KW-0812">Transmembrane</keyword>
<evidence type="ECO:0000313" key="3">
    <source>
        <dbReference type="Proteomes" id="UP000317303"/>
    </source>
</evidence>
<name>A0A660CGB2_9PSEU</name>
<evidence type="ECO:0000313" key="2">
    <source>
        <dbReference type="EMBL" id="TWH20897.1"/>
    </source>
</evidence>
<reference evidence="2 3" key="1">
    <citation type="submission" date="2019-07" db="EMBL/GenBank/DDBJ databases">
        <title>R&amp;d 2014.</title>
        <authorList>
            <person name="Klenk H.-P."/>
        </authorList>
    </citation>
    <scope>NUCLEOTIDE SEQUENCE [LARGE SCALE GENOMIC DNA]</scope>
    <source>
        <strain evidence="2 3">DSM 43194</strain>
    </source>
</reference>
<accession>A0A660CGB2</accession>
<dbReference type="EMBL" id="VLJV01000001">
    <property type="protein sequence ID" value="TWH20897.1"/>
    <property type="molecule type" value="Genomic_DNA"/>
</dbReference>
<evidence type="ECO:0000256" key="1">
    <source>
        <dbReference type="SAM" id="Phobius"/>
    </source>
</evidence>
<feature type="transmembrane region" description="Helical" evidence="1">
    <location>
        <begin position="32"/>
        <end position="52"/>
    </location>
</feature>
<comment type="caution">
    <text evidence="2">The sequence shown here is derived from an EMBL/GenBank/DDBJ whole genome shotgun (WGS) entry which is preliminary data.</text>
</comment>
<feature type="transmembrane region" description="Helical" evidence="1">
    <location>
        <begin position="64"/>
        <end position="89"/>
    </location>
</feature>
<dbReference type="AlphaFoldDB" id="A0A660CGB2"/>